<evidence type="ECO:0000313" key="3">
    <source>
        <dbReference type="Proteomes" id="UP000005396"/>
    </source>
</evidence>
<sequence>MFRMLEGVKVLSFTHYLQGPSAAQALADLGADVVKVESCRGAYERGWSGCNTYKNGVSVFYLMANRNQRGVALDLKSDEGRETIYRLVRDKGYDVILENFRPGVMDKLGLGYEELKKLNPGVIYCSCTGYGSSGPKVRKPGQDLLIQGMSGLAALAGPGDHPPMPTGTALVDQHGAILAALGITAAVYDRDKTGKGHRIEASLLGSALDLQIEPIGYYLNGGTLTPRADTGLSTRIHQSPYGIYKTADKYITLSLTSFENLEQAFTPGALEGFSAKDQMDNRIEFDKVVCRELLKRTTNEWELIFEELGIWYAPVNEYEDVVKDEQVVYNQCFMTMNHPVAGEVKVLGHANRYDGQPVPLRRLPPELGENTIELLKEAGYSDSQIQEMMKQGKAVSPEKKQDK</sequence>
<evidence type="ECO:0000256" key="1">
    <source>
        <dbReference type="ARBA" id="ARBA00022679"/>
    </source>
</evidence>
<gene>
    <name evidence="2" type="ORF">CLOBOL_00914</name>
</gene>
<dbReference type="Gene3D" id="3.40.50.10540">
    <property type="entry name" value="Crotonobetainyl-coa:carnitine coa-transferase, domain 1"/>
    <property type="match status" value="2"/>
</dbReference>
<proteinExistence type="predicted"/>
<dbReference type="PaxDb" id="411902-CLOBOL_00914"/>
<dbReference type="AlphaFoldDB" id="A8RJH4"/>
<dbReference type="InterPro" id="IPR023606">
    <property type="entry name" value="CoA-Trfase_III_dom_1_sf"/>
</dbReference>
<accession>A8RJH4</accession>
<reference evidence="2 3" key="2">
    <citation type="submission" date="2007-09" db="EMBL/GenBank/DDBJ databases">
        <title>Draft genome sequence of Clostridium bolteae (ATCC BAA-613).</title>
        <authorList>
            <person name="Sudarsanam P."/>
            <person name="Ley R."/>
            <person name="Guruge J."/>
            <person name="Turnbaugh P.J."/>
            <person name="Mahowald M."/>
            <person name="Liep D."/>
            <person name="Gordon J."/>
        </authorList>
    </citation>
    <scope>NUCLEOTIDE SEQUENCE [LARGE SCALE GENOMIC DNA]</scope>
    <source>
        <strain evidence="3">ATCC BAA-613 / DSM 15670 / CCUG 46953 / JCM 12243 / WAL 16351</strain>
    </source>
</reference>
<dbReference type="InterPro" id="IPR003673">
    <property type="entry name" value="CoA-Trfase_fam_III"/>
</dbReference>
<keyword evidence="1" id="KW-0808">Transferase</keyword>
<dbReference type="eggNOG" id="COG1804">
    <property type="taxonomic scope" value="Bacteria"/>
</dbReference>
<evidence type="ECO:0008006" key="4">
    <source>
        <dbReference type="Google" id="ProtNLM"/>
    </source>
</evidence>
<dbReference type="InterPro" id="IPR050483">
    <property type="entry name" value="CoA-transferase_III_domain"/>
</dbReference>
<dbReference type="PANTHER" id="PTHR48207:SF4">
    <property type="entry name" value="BLL6097 PROTEIN"/>
    <property type="match status" value="1"/>
</dbReference>
<reference evidence="2 3" key="1">
    <citation type="submission" date="2007-08" db="EMBL/GenBank/DDBJ databases">
        <authorList>
            <person name="Fulton L."/>
            <person name="Clifton S."/>
            <person name="Fulton B."/>
            <person name="Xu J."/>
            <person name="Minx P."/>
            <person name="Pepin K.H."/>
            <person name="Johnson M."/>
            <person name="Thiruvilangam P."/>
            <person name="Bhonagiri V."/>
            <person name="Nash W.E."/>
            <person name="Mardis E.R."/>
            <person name="Wilson R.K."/>
        </authorList>
    </citation>
    <scope>NUCLEOTIDE SEQUENCE [LARGE SCALE GENOMIC DNA]</scope>
    <source>
        <strain evidence="3">ATCC BAA-613 / DSM 15670 / CCUG 46953 / JCM 12243 / WAL 16351</strain>
    </source>
</reference>
<protein>
    <recommendedName>
        <fullName evidence="4">CoA transferase</fullName>
    </recommendedName>
</protein>
<dbReference type="HOGENOM" id="CLU_033975_2_1_9"/>
<evidence type="ECO:0000313" key="2">
    <source>
        <dbReference type="EMBL" id="EDP18552.1"/>
    </source>
</evidence>
<name>A8RJH4_ENTBW</name>
<dbReference type="EMBL" id="ABCC02000011">
    <property type="protein sequence ID" value="EDP18552.1"/>
    <property type="molecule type" value="Genomic_DNA"/>
</dbReference>
<dbReference type="Proteomes" id="UP000005396">
    <property type="component" value="Unassembled WGS sequence"/>
</dbReference>
<comment type="caution">
    <text evidence="2">The sequence shown here is derived from an EMBL/GenBank/DDBJ whole genome shotgun (WGS) entry which is preliminary data.</text>
</comment>
<organism evidence="2 3">
    <name type="scientific">Enterocloster bolteae (strain ATCC BAA-613 / DSM 15670 / CCUG 46953 / JCM 12243 / WAL 16351)</name>
    <name type="common">Clostridium bolteae</name>
    <dbReference type="NCBI Taxonomy" id="411902"/>
    <lineage>
        <taxon>Bacteria</taxon>
        <taxon>Bacillati</taxon>
        <taxon>Bacillota</taxon>
        <taxon>Clostridia</taxon>
        <taxon>Lachnospirales</taxon>
        <taxon>Lachnospiraceae</taxon>
        <taxon>Enterocloster</taxon>
    </lineage>
</organism>
<dbReference type="GO" id="GO:0008410">
    <property type="term" value="F:CoA-transferase activity"/>
    <property type="evidence" value="ECO:0007669"/>
    <property type="project" value="TreeGrafter"/>
</dbReference>
<dbReference type="SUPFAM" id="SSF89796">
    <property type="entry name" value="CoA-transferase family III (CaiB/BaiF)"/>
    <property type="match status" value="1"/>
</dbReference>
<dbReference type="PANTHER" id="PTHR48207">
    <property type="entry name" value="SUCCINATE--HYDROXYMETHYLGLUTARATE COA-TRANSFERASE"/>
    <property type="match status" value="1"/>
</dbReference>
<dbReference type="Pfam" id="PF02515">
    <property type="entry name" value="CoA_transf_3"/>
    <property type="match status" value="1"/>
</dbReference>